<proteinExistence type="predicted"/>
<organism evidence="2">
    <name type="scientific">Candidatus Kentrum sp. TC</name>
    <dbReference type="NCBI Taxonomy" id="2126339"/>
    <lineage>
        <taxon>Bacteria</taxon>
        <taxon>Pseudomonadati</taxon>
        <taxon>Pseudomonadota</taxon>
        <taxon>Gammaproteobacteria</taxon>
        <taxon>Candidatus Kentrum</taxon>
    </lineage>
</organism>
<protein>
    <submittedName>
        <fullName evidence="2">Uncharacterized protein</fullName>
    </submittedName>
</protein>
<dbReference type="EMBL" id="CAADFW010000134">
    <property type="protein sequence ID" value="VFK64619.1"/>
    <property type="molecule type" value="Genomic_DNA"/>
</dbReference>
<accession>A0A451AEZ0</accession>
<evidence type="ECO:0000313" key="2">
    <source>
        <dbReference type="EMBL" id="VFK64619.1"/>
    </source>
</evidence>
<gene>
    <name evidence="2" type="ORF">BECKTC1821F_GA0114240_11348</name>
</gene>
<feature type="region of interest" description="Disordered" evidence="1">
    <location>
        <begin position="11"/>
        <end position="52"/>
    </location>
</feature>
<reference evidence="2" key="1">
    <citation type="submission" date="2019-02" db="EMBL/GenBank/DDBJ databases">
        <authorList>
            <person name="Gruber-Vodicka R. H."/>
            <person name="Seah K. B. B."/>
        </authorList>
    </citation>
    <scope>NUCLEOTIDE SEQUENCE</scope>
    <source>
        <strain evidence="2">BECK_BZ126</strain>
    </source>
</reference>
<sequence length="150" mass="16746">MILQPVDRYLDAPADDPGQSAGGLGHHMETGLFQGRRDQSRDRGLTAGPIEMDTDRDGFQIPDMKGVFQTATITKTFMYRFSQEKCLSSFFIPAGAEGTEVYWKYAMLRLPCCGAALFNTPVHRNRIGINTREKRSYRLGTCIEAPYAAS</sequence>
<evidence type="ECO:0000256" key="1">
    <source>
        <dbReference type="SAM" id="MobiDB-lite"/>
    </source>
</evidence>
<name>A0A451AEZ0_9GAMM</name>
<dbReference type="AlphaFoldDB" id="A0A451AEZ0"/>
<feature type="compositionally biased region" description="Basic and acidic residues" evidence="1">
    <location>
        <begin position="35"/>
        <end position="44"/>
    </location>
</feature>